<evidence type="ECO:0000256" key="1">
    <source>
        <dbReference type="SAM" id="MobiDB-lite"/>
    </source>
</evidence>
<dbReference type="RefSeq" id="WP_013563365.1">
    <property type="nucleotide sequence ID" value="NC_014962.1"/>
</dbReference>
<dbReference type="HOGENOM" id="CLU_838823_0_0_0"/>
<sequence>MSASQTSPSTWNDATAEELGGFDRNHVARLYVGDPVARLLLDHFAAVAPEKASYVNSLESLLIRKSLSEDFPAPSRRQIVDVLQELEQAGCGEYWAGKHDWSSRFNWSVDSNDVGRLAAEHAGLIDPGELVSTNGQEVQAAEGGATVSSEGAPLAAGGSADTAVAGADLVEAASFTAEAFSQLGAAWGDLAAEAEALVETPVESPPSSEPSSDWNAAASAPVEVAREEPVAEAVEAPVEPAQVDQPEPEPAAVAAVEESAAWHSEPVAANEPSIVASGAAIVDEESENAAYLEHSFQLRPGLRITLTLPTDLTRSEARRLAIFLKSLPFQD</sequence>
<dbReference type="AlphaFoldDB" id="E8QZE9"/>
<accession>E8QZE9</accession>
<feature type="region of interest" description="Disordered" evidence="1">
    <location>
        <begin position="198"/>
        <end position="222"/>
    </location>
</feature>
<keyword evidence="3" id="KW-1185">Reference proteome</keyword>
<evidence type="ECO:0000313" key="3">
    <source>
        <dbReference type="Proteomes" id="UP000008631"/>
    </source>
</evidence>
<dbReference type="KEGG" id="ipa:Isop_0481"/>
<dbReference type="InParanoid" id="E8QZE9"/>
<dbReference type="EMBL" id="CP002353">
    <property type="protein sequence ID" value="ADV61076.1"/>
    <property type="molecule type" value="Genomic_DNA"/>
</dbReference>
<evidence type="ECO:0000313" key="2">
    <source>
        <dbReference type="EMBL" id="ADV61076.1"/>
    </source>
</evidence>
<proteinExistence type="predicted"/>
<name>E8QZE9_ISOPI</name>
<gene>
    <name evidence="2" type="ordered locus">Isop_0481</name>
</gene>
<dbReference type="Proteomes" id="UP000008631">
    <property type="component" value="Chromosome"/>
</dbReference>
<reference key="1">
    <citation type="submission" date="2010-11" db="EMBL/GenBank/DDBJ databases">
        <title>The complete sequence of chromosome of Isophaera pallida ATCC 43644.</title>
        <authorList>
            <consortium name="US DOE Joint Genome Institute (JGI-PGF)"/>
            <person name="Lucas S."/>
            <person name="Copeland A."/>
            <person name="Lapidus A."/>
            <person name="Bruce D."/>
            <person name="Goodwin L."/>
            <person name="Pitluck S."/>
            <person name="Kyrpides N."/>
            <person name="Mavromatis K."/>
            <person name="Pagani I."/>
            <person name="Ivanova N."/>
            <person name="Saunders E."/>
            <person name="Brettin T."/>
            <person name="Detter J.C."/>
            <person name="Han C."/>
            <person name="Tapia R."/>
            <person name="Land M."/>
            <person name="Hauser L."/>
            <person name="Markowitz V."/>
            <person name="Cheng J.-F."/>
            <person name="Hugenholtz P."/>
            <person name="Woyke T."/>
            <person name="Wu D."/>
            <person name="Eisen J.A."/>
        </authorList>
    </citation>
    <scope>NUCLEOTIDE SEQUENCE</scope>
    <source>
        <strain>ATCC 43644</strain>
    </source>
</reference>
<protein>
    <submittedName>
        <fullName evidence="2">Uncharacterized protein</fullName>
    </submittedName>
</protein>
<organism evidence="2 3">
    <name type="scientific">Isosphaera pallida (strain ATCC 43644 / DSM 9630 / IS1B)</name>
    <dbReference type="NCBI Taxonomy" id="575540"/>
    <lineage>
        <taxon>Bacteria</taxon>
        <taxon>Pseudomonadati</taxon>
        <taxon>Planctomycetota</taxon>
        <taxon>Planctomycetia</taxon>
        <taxon>Isosphaerales</taxon>
        <taxon>Isosphaeraceae</taxon>
        <taxon>Isosphaera</taxon>
    </lineage>
</organism>
<reference evidence="2 3" key="2">
    <citation type="journal article" date="2011" name="Stand. Genomic Sci.">
        <title>Complete genome sequence of Isosphaera pallida type strain (IS1B).</title>
        <authorList>
            <consortium name="US DOE Joint Genome Institute (JGI-PGF)"/>
            <person name="Goker M."/>
            <person name="Cleland D."/>
            <person name="Saunders E."/>
            <person name="Lapidus A."/>
            <person name="Nolan M."/>
            <person name="Lucas S."/>
            <person name="Hammon N."/>
            <person name="Deshpande S."/>
            <person name="Cheng J.F."/>
            <person name="Tapia R."/>
            <person name="Han C."/>
            <person name="Goodwin L."/>
            <person name="Pitluck S."/>
            <person name="Liolios K."/>
            <person name="Pagani I."/>
            <person name="Ivanova N."/>
            <person name="Mavromatis K."/>
            <person name="Pati A."/>
            <person name="Chen A."/>
            <person name="Palaniappan K."/>
            <person name="Land M."/>
            <person name="Hauser L."/>
            <person name="Chang Y.J."/>
            <person name="Jeffries C.D."/>
            <person name="Detter J.C."/>
            <person name="Beck B."/>
            <person name="Woyke T."/>
            <person name="Bristow J."/>
            <person name="Eisen J.A."/>
            <person name="Markowitz V."/>
            <person name="Hugenholtz P."/>
            <person name="Kyrpides N.C."/>
            <person name="Klenk H.P."/>
        </authorList>
    </citation>
    <scope>NUCLEOTIDE SEQUENCE [LARGE SCALE GENOMIC DNA]</scope>
    <source>
        <strain evidence="3">ATCC 43644 / DSM 9630 / IS1B</strain>
    </source>
</reference>
<feature type="compositionally biased region" description="Low complexity" evidence="1">
    <location>
        <begin position="209"/>
        <end position="222"/>
    </location>
</feature>